<dbReference type="PANTHER" id="PTHR23531">
    <property type="entry name" value="QUINOLENE RESISTANCE PROTEIN NORA"/>
    <property type="match status" value="1"/>
</dbReference>
<evidence type="ECO:0000256" key="1">
    <source>
        <dbReference type="ARBA" id="ARBA00022692"/>
    </source>
</evidence>
<dbReference type="RefSeq" id="WP_266129110.1">
    <property type="nucleotide sequence ID" value="NZ_JAPKMY010000001.1"/>
</dbReference>
<dbReference type="InterPro" id="IPR011701">
    <property type="entry name" value="MFS"/>
</dbReference>
<dbReference type="CDD" id="cd17489">
    <property type="entry name" value="MFS_YfcJ_like"/>
    <property type="match status" value="1"/>
</dbReference>
<keyword evidence="3 4" id="KW-0472">Membrane</keyword>
<reference evidence="6" key="1">
    <citation type="submission" date="2022-11" db="EMBL/GenBank/DDBJ databases">
        <title>Biodiversity and phylogenetic relationships of bacteria.</title>
        <authorList>
            <person name="Machado R.A.R."/>
            <person name="Bhat A."/>
            <person name="Loulou A."/>
            <person name="Kallel S."/>
        </authorList>
    </citation>
    <scope>NUCLEOTIDE SEQUENCE</scope>
    <source>
        <strain evidence="6">A-IN1</strain>
    </source>
</reference>
<dbReference type="PROSITE" id="PS50850">
    <property type="entry name" value="MFS"/>
    <property type="match status" value="1"/>
</dbReference>
<dbReference type="InterPro" id="IPR052714">
    <property type="entry name" value="MFS_Exporter"/>
</dbReference>
<dbReference type="Pfam" id="PF07690">
    <property type="entry name" value="MFS_1"/>
    <property type="match status" value="1"/>
</dbReference>
<keyword evidence="1 4" id="KW-0812">Transmembrane</keyword>
<organism evidence="6 7">
    <name type="scientific">Acinetobacter nematophilus</name>
    <dbReference type="NCBI Taxonomy" id="2994642"/>
    <lineage>
        <taxon>Bacteria</taxon>
        <taxon>Pseudomonadati</taxon>
        <taxon>Pseudomonadota</taxon>
        <taxon>Gammaproteobacteria</taxon>
        <taxon>Moraxellales</taxon>
        <taxon>Moraxellaceae</taxon>
        <taxon>Acinetobacter</taxon>
    </lineage>
</organism>
<dbReference type="InterPro" id="IPR020846">
    <property type="entry name" value="MFS_dom"/>
</dbReference>
<feature type="transmembrane region" description="Helical" evidence="4">
    <location>
        <begin position="147"/>
        <end position="169"/>
    </location>
</feature>
<feature type="domain" description="Major facilitator superfamily (MFS) profile" evidence="5">
    <location>
        <begin position="19"/>
        <end position="397"/>
    </location>
</feature>
<feature type="transmembrane region" description="Helical" evidence="4">
    <location>
        <begin position="281"/>
        <end position="303"/>
    </location>
</feature>
<dbReference type="EMBL" id="JAPKMY010000001">
    <property type="protein sequence ID" value="MCX5466620.1"/>
    <property type="molecule type" value="Genomic_DNA"/>
</dbReference>
<dbReference type="Gene3D" id="1.20.1250.20">
    <property type="entry name" value="MFS general substrate transporter like domains"/>
    <property type="match status" value="1"/>
</dbReference>
<accession>A0A9X3DQD9</accession>
<protein>
    <submittedName>
        <fullName evidence="6">MFS transporter</fullName>
    </submittedName>
</protein>
<proteinExistence type="predicted"/>
<comment type="caution">
    <text evidence="6">The sequence shown here is derived from an EMBL/GenBank/DDBJ whole genome shotgun (WGS) entry which is preliminary data.</text>
</comment>
<keyword evidence="7" id="KW-1185">Reference proteome</keyword>
<keyword evidence="2 4" id="KW-1133">Transmembrane helix</keyword>
<evidence type="ECO:0000259" key="5">
    <source>
        <dbReference type="PROSITE" id="PS50850"/>
    </source>
</evidence>
<evidence type="ECO:0000256" key="4">
    <source>
        <dbReference type="SAM" id="Phobius"/>
    </source>
</evidence>
<feature type="transmembrane region" description="Helical" evidence="4">
    <location>
        <begin position="18"/>
        <end position="44"/>
    </location>
</feature>
<feature type="transmembrane region" description="Helical" evidence="4">
    <location>
        <begin position="175"/>
        <end position="195"/>
    </location>
</feature>
<feature type="transmembrane region" description="Helical" evidence="4">
    <location>
        <begin position="309"/>
        <end position="332"/>
    </location>
</feature>
<dbReference type="PANTHER" id="PTHR23531:SF2">
    <property type="entry name" value="PERMEASE"/>
    <property type="match status" value="1"/>
</dbReference>
<evidence type="ECO:0000256" key="3">
    <source>
        <dbReference type="ARBA" id="ARBA00023136"/>
    </source>
</evidence>
<feature type="transmembrane region" description="Helical" evidence="4">
    <location>
        <begin position="216"/>
        <end position="238"/>
    </location>
</feature>
<evidence type="ECO:0000313" key="7">
    <source>
        <dbReference type="Proteomes" id="UP001146019"/>
    </source>
</evidence>
<feature type="transmembrane region" description="Helical" evidence="4">
    <location>
        <begin position="250"/>
        <end position="269"/>
    </location>
</feature>
<dbReference type="AlphaFoldDB" id="A0A9X3DQD9"/>
<gene>
    <name evidence="6" type="ORF">OSH00_02580</name>
</gene>
<dbReference type="GO" id="GO:0022857">
    <property type="term" value="F:transmembrane transporter activity"/>
    <property type="evidence" value="ECO:0007669"/>
    <property type="project" value="InterPro"/>
</dbReference>
<name>A0A9X3DQD9_9GAMM</name>
<dbReference type="SUPFAM" id="SSF103473">
    <property type="entry name" value="MFS general substrate transporter"/>
    <property type="match status" value="1"/>
</dbReference>
<feature type="transmembrane region" description="Helical" evidence="4">
    <location>
        <begin position="89"/>
        <end position="108"/>
    </location>
</feature>
<feature type="transmembrane region" description="Helical" evidence="4">
    <location>
        <begin position="114"/>
        <end position="135"/>
    </location>
</feature>
<dbReference type="Proteomes" id="UP001146019">
    <property type="component" value="Unassembled WGS sequence"/>
</dbReference>
<dbReference type="InterPro" id="IPR036259">
    <property type="entry name" value="MFS_trans_sf"/>
</dbReference>
<evidence type="ECO:0000256" key="2">
    <source>
        <dbReference type="ARBA" id="ARBA00022989"/>
    </source>
</evidence>
<feature type="transmembrane region" description="Helical" evidence="4">
    <location>
        <begin position="56"/>
        <end position="77"/>
    </location>
</feature>
<evidence type="ECO:0000313" key="6">
    <source>
        <dbReference type="EMBL" id="MCX5466620.1"/>
    </source>
</evidence>
<feature type="transmembrane region" description="Helical" evidence="4">
    <location>
        <begin position="373"/>
        <end position="391"/>
    </location>
</feature>
<sequence>MSSADDSNHGIDVLWNRFFILCMVNNLFLFTYYFALLTVLPIYIMKSLGGSISEAGLALTLFLMSSIAIRPFSGLLIEKIGKKRLFRGSALFFVLIAFTYLIADQLWILLVVRFIHGVWFSILTTVTVPIVHAFIPHRRKGEGMGYFVMSTNLGVVFGPFIALTILQYFDFMTLFKVLILMMVIGLIFCLILPVYEDRLEKNLTPDKKSTLSIHDIVEFKVIPIGLVALLTAFAYSSVMSFISTYAESKHLMSAVGLFFIIFAMSMLLVRPWVGKFFDRKGANFVIYPCFIFFIIGLVIVALVSSQWTLWLAAVFIGVGYGSLFPCFQTVAIQSVSDERMGHSVATFFTLFDVGMAVGSIVMGVLIAHCGYSLTYLFCAFVMLITMLFYTTKVAPQLTPR</sequence>
<feature type="transmembrane region" description="Helical" evidence="4">
    <location>
        <begin position="344"/>
        <end position="367"/>
    </location>
</feature>